<accession>F6DHL4</accession>
<dbReference type="PATRIC" id="fig|762633.3.peg.1221"/>
<evidence type="ECO:0000256" key="5">
    <source>
        <dbReference type="ARBA" id="ARBA00022481"/>
    </source>
</evidence>
<proteinExistence type="predicted"/>
<dbReference type="AlphaFoldDB" id="F6DHL4"/>
<reference evidence="14" key="1">
    <citation type="submission" date="2011-05" db="EMBL/GenBank/DDBJ databases">
        <title>Complete sequence of chromosome of Thermus thermophilus SG0.5JP17-16.</title>
        <authorList>
            <consortium name="US DOE Joint Genome Institute"/>
            <person name="Lucas S."/>
            <person name="Han J."/>
            <person name="Lapidus A."/>
            <person name="Cheng J.-F."/>
            <person name="Goodwin L."/>
            <person name="Pitluck S."/>
            <person name="Peters L."/>
            <person name="Mikhailova N."/>
            <person name="Teshima H."/>
            <person name="Han C."/>
            <person name="Tapia R."/>
            <person name="Land M."/>
            <person name="Hauser L."/>
            <person name="Kyrpides N."/>
            <person name="Ivanova N."/>
            <person name="Pagani I."/>
            <person name="Allgaier M."/>
            <person name="Hugenholtz P."/>
            <person name="Singer S."/>
            <person name="Gladden J."/>
            <person name="Woyke T."/>
        </authorList>
    </citation>
    <scope>NUCLEOTIDE SEQUENCE</scope>
    <source>
        <strain evidence="14">SG0.5JP17-16</strain>
    </source>
</reference>
<dbReference type="Gene3D" id="3.55.40.10">
    <property type="entry name" value="minor pseudopilin epsh domain"/>
    <property type="match status" value="1"/>
</dbReference>
<evidence type="ECO:0000256" key="7">
    <source>
        <dbReference type="ARBA" id="ARBA00022692"/>
    </source>
</evidence>
<dbReference type="Proteomes" id="UP000009233">
    <property type="component" value="Chromosome"/>
</dbReference>
<keyword evidence="11" id="KW-0998">Cell outer membrane</keyword>
<dbReference type="InterPro" id="IPR045584">
    <property type="entry name" value="Pilin-like"/>
</dbReference>
<evidence type="ECO:0000256" key="3">
    <source>
        <dbReference type="ARBA" id="ARBA00004418"/>
    </source>
</evidence>
<name>F6DHL4_THETG</name>
<dbReference type="GO" id="GO:0015628">
    <property type="term" value="P:protein secretion by the type II secretion system"/>
    <property type="evidence" value="ECO:0007669"/>
    <property type="project" value="InterPro"/>
</dbReference>
<dbReference type="Pfam" id="PF07963">
    <property type="entry name" value="N_methyl"/>
    <property type="match status" value="1"/>
</dbReference>
<evidence type="ECO:0000313" key="15">
    <source>
        <dbReference type="Proteomes" id="UP000009233"/>
    </source>
</evidence>
<dbReference type="GO" id="GO:0015627">
    <property type="term" value="C:type II protein secretion system complex"/>
    <property type="evidence" value="ECO:0007669"/>
    <property type="project" value="InterPro"/>
</dbReference>
<dbReference type="PROSITE" id="PS00409">
    <property type="entry name" value="PROKAR_NTER_METHYL"/>
    <property type="match status" value="1"/>
</dbReference>
<dbReference type="GO" id="GO:0042597">
    <property type="term" value="C:periplasmic space"/>
    <property type="evidence" value="ECO:0007669"/>
    <property type="project" value="UniProtKB-SubCell"/>
</dbReference>
<evidence type="ECO:0000256" key="4">
    <source>
        <dbReference type="ARBA" id="ARBA00022475"/>
    </source>
</evidence>
<keyword evidence="8" id="KW-0574">Periplasm</keyword>
<dbReference type="EMBL" id="CP002777">
    <property type="protein sequence ID" value="AEG33635.1"/>
    <property type="molecule type" value="Genomic_DNA"/>
</dbReference>
<evidence type="ECO:0000256" key="8">
    <source>
        <dbReference type="ARBA" id="ARBA00022764"/>
    </source>
</evidence>
<keyword evidence="9 12" id="KW-1133">Transmembrane helix</keyword>
<comment type="subcellular location">
    <subcellularLocation>
        <location evidence="2">Cell inner membrane</location>
        <topology evidence="2">Single-pass membrane protein</topology>
    </subcellularLocation>
    <subcellularLocation>
        <location evidence="1">Cell outer membrane</location>
        <topology evidence="1">Single-pass membrane protein</topology>
    </subcellularLocation>
    <subcellularLocation>
        <location evidence="3">Periplasm</location>
    </subcellularLocation>
</comment>
<evidence type="ECO:0000256" key="11">
    <source>
        <dbReference type="ARBA" id="ARBA00023237"/>
    </source>
</evidence>
<dbReference type="HOGENOM" id="CLU_137830_0_0_0"/>
<protein>
    <recommendedName>
        <fullName evidence="13">General secretion pathway GspH domain-containing protein</fullName>
    </recommendedName>
</protein>
<dbReference type="RefSeq" id="WP_014510471.1">
    <property type="nucleotide sequence ID" value="NC_017272.1"/>
</dbReference>
<evidence type="ECO:0000256" key="10">
    <source>
        <dbReference type="ARBA" id="ARBA00023136"/>
    </source>
</evidence>
<sequence>MRLPRGFTLVELLILLTILGVLLTLGMGYLRSDRLAVNQAAQSLAAQITRARLEAIRRNAFVGLQFSTAGAGGYTLFVDANRNGSYDTGDTAIQSITFGQGDWGQVRLQSVSGASTLVFDPRGIAQALNATTVTLSNRAGTYSKQVQISPQGRASVQ</sequence>
<dbReference type="Pfam" id="PF12019">
    <property type="entry name" value="GspH"/>
    <property type="match status" value="1"/>
</dbReference>
<dbReference type="KEGG" id="tts:Ththe16_1230"/>
<dbReference type="SUPFAM" id="SSF54523">
    <property type="entry name" value="Pili subunits"/>
    <property type="match status" value="1"/>
</dbReference>
<keyword evidence="7 12" id="KW-0812">Transmembrane</keyword>
<feature type="transmembrane region" description="Helical" evidence="12">
    <location>
        <begin position="12"/>
        <end position="30"/>
    </location>
</feature>
<evidence type="ECO:0000313" key="14">
    <source>
        <dbReference type="EMBL" id="AEG33635.1"/>
    </source>
</evidence>
<evidence type="ECO:0000256" key="12">
    <source>
        <dbReference type="SAM" id="Phobius"/>
    </source>
</evidence>
<evidence type="ECO:0000256" key="9">
    <source>
        <dbReference type="ARBA" id="ARBA00022989"/>
    </source>
</evidence>
<dbReference type="NCBIfam" id="TIGR02532">
    <property type="entry name" value="IV_pilin_GFxxxE"/>
    <property type="match status" value="1"/>
</dbReference>
<keyword evidence="10 12" id="KW-0472">Membrane</keyword>
<dbReference type="InterPro" id="IPR012902">
    <property type="entry name" value="N_methyl_site"/>
</dbReference>
<dbReference type="InterPro" id="IPR022346">
    <property type="entry name" value="T2SS_GspH"/>
</dbReference>
<gene>
    <name evidence="14" type="ordered locus">Ththe16_1230</name>
</gene>
<keyword evidence="4" id="KW-1003">Cell membrane</keyword>
<keyword evidence="5" id="KW-0488">Methylation</keyword>
<dbReference type="GO" id="GO:0005886">
    <property type="term" value="C:plasma membrane"/>
    <property type="evidence" value="ECO:0007669"/>
    <property type="project" value="UniProtKB-SubCell"/>
</dbReference>
<evidence type="ECO:0000256" key="6">
    <source>
        <dbReference type="ARBA" id="ARBA00022519"/>
    </source>
</evidence>
<dbReference type="GO" id="GO:0009279">
    <property type="term" value="C:cell outer membrane"/>
    <property type="evidence" value="ECO:0007669"/>
    <property type="project" value="UniProtKB-SubCell"/>
</dbReference>
<feature type="domain" description="General secretion pathway GspH" evidence="13">
    <location>
        <begin position="40"/>
        <end position="152"/>
    </location>
</feature>
<evidence type="ECO:0000256" key="1">
    <source>
        <dbReference type="ARBA" id="ARBA00004203"/>
    </source>
</evidence>
<evidence type="ECO:0000256" key="2">
    <source>
        <dbReference type="ARBA" id="ARBA00004377"/>
    </source>
</evidence>
<evidence type="ECO:0000259" key="13">
    <source>
        <dbReference type="Pfam" id="PF12019"/>
    </source>
</evidence>
<organism evidence="14 15">
    <name type="scientific">Thermus thermophilus (strain SG0.5JP17-16)</name>
    <dbReference type="NCBI Taxonomy" id="762633"/>
    <lineage>
        <taxon>Bacteria</taxon>
        <taxon>Thermotogati</taxon>
        <taxon>Deinococcota</taxon>
        <taxon>Deinococci</taxon>
        <taxon>Thermales</taxon>
        <taxon>Thermaceae</taxon>
        <taxon>Thermus</taxon>
    </lineage>
</organism>
<keyword evidence="6" id="KW-0997">Cell inner membrane</keyword>